<evidence type="ECO:0000256" key="1">
    <source>
        <dbReference type="ARBA" id="ARBA00022729"/>
    </source>
</evidence>
<proteinExistence type="predicted"/>
<evidence type="ECO:0008006" key="4">
    <source>
        <dbReference type="Google" id="ProtNLM"/>
    </source>
</evidence>
<dbReference type="InParanoid" id="R7T663"/>
<sequence length="106" mass="11403">MVMWSGDHNTFAIQCYECDACGDPFDATNQPTCEGNFCTKVKVDVLGAKTVSRGCSNDTSLATTCSEIDLSFIKTTTCNCDAAQCNSAYILEPAIILLASLLKIIF</sequence>
<keyword evidence="2" id="KW-0325">Glycoprotein</keyword>
<organism evidence="3">
    <name type="scientific">Capitella teleta</name>
    <name type="common">Polychaete worm</name>
    <dbReference type="NCBI Taxonomy" id="283909"/>
    <lineage>
        <taxon>Eukaryota</taxon>
        <taxon>Metazoa</taxon>
        <taxon>Spiralia</taxon>
        <taxon>Lophotrochozoa</taxon>
        <taxon>Annelida</taxon>
        <taxon>Polychaeta</taxon>
        <taxon>Sedentaria</taxon>
        <taxon>Scolecida</taxon>
        <taxon>Capitellidae</taxon>
        <taxon>Capitella</taxon>
    </lineage>
</organism>
<name>R7T663_CAPTE</name>
<evidence type="ECO:0000256" key="2">
    <source>
        <dbReference type="ARBA" id="ARBA00023180"/>
    </source>
</evidence>
<dbReference type="InterPro" id="IPR031424">
    <property type="entry name" value="QVR-like"/>
</dbReference>
<protein>
    <recommendedName>
        <fullName evidence="4">Protein sleepless</fullName>
    </recommendedName>
</protein>
<dbReference type="GO" id="GO:0032222">
    <property type="term" value="P:regulation of synaptic transmission, cholinergic"/>
    <property type="evidence" value="ECO:0007669"/>
    <property type="project" value="InterPro"/>
</dbReference>
<dbReference type="InterPro" id="IPR050975">
    <property type="entry name" value="Sleep_regulator"/>
</dbReference>
<dbReference type="PANTHER" id="PTHR33562">
    <property type="entry name" value="ATILLA, ISOFORM B-RELATED-RELATED"/>
    <property type="match status" value="1"/>
</dbReference>
<keyword evidence="1" id="KW-0732">Signal</keyword>
<dbReference type="AlphaFoldDB" id="R7T663"/>
<accession>R7T663</accession>
<gene>
    <name evidence="3" type="ORF">CAPTEDRAFT_209534</name>
</gene>
<dbReference type="GO" id="GO:0030431">
    <property type="term" value="P:sleep"/>
    <property type="evidence" value="ECO:0007669"/>
    <property type="project" value="InterPro"/>
</dbReference>
<dbReference type="Pfam" id="PF17064">
    <property type="entry name" value="QVR"/>
    <property type="match status" value="1"/>
</dbReference>
<evidence type="ECO:0000313" key="3">
    <source>
        <dbReference type="EMBL" id="ELT88895.1"/>
    </source>
</evidence>
<dbReference type="EMBL" id="KB311637">
    <property type="protein sequence ID" value="ELT88895.1"/>
    <property type="molecule type" value="Genomic_DNA"/>
</dbReference>
<reference evidence="3" key="1">
    <citation type="journal article" date="2013" name="Nature">
        <title>Insights into bilaterian evolution from three spiralian genomes.</title>
        <authorList>
            <person name="Simakov O."/>
            <person name="Marletaz F."/>
            <person name="Cho S.J."/>
            <person name="Edsinger-Gonzales E."/>
            <person name="Havlak P."/>
            <person name="Hellsten U."/>
            <person name="Kuo D.H."/>
            <person name="Larsson T."/>
            <person name="Lv J."/>
            <person name="Arendt D."/>
            <person name="Savage R."/>
            <person name="Osoegawa K."/>
            <person name="de Jong P."/>
            <person name="Grimwood J."/>
            <person name="Chapman J.A."/>
            <person name="Shapiro H."/>
            <person name="Aerts A."/>
            <person name="Otillar R.P."/>
            <person name="Terry A.Y."/>
            <person name="Boore J.L."/>
            <person name="Grigoriev I.V."/>
            <person name="Lindberg D.R."/>
            <person name="Seaver E.C."/>
            <person name="Weisblat D.A."/>
            <person name="Putnam N.H."/>
            <person name="Rokhsar D.S."/>
        </authorList>
    </citation>
    <scope>NUCLEOTIDE SEQUENCE</scope>
    <source>
        <strain evidence="3">I ESC-2004</strain>
    </source>
</reference>